<protein>
    <submittedName>
        <fullName evidence="2">Membrane lipoprotein</fullName>
    </submittedName>
</protein>
<proteinExistence type="predicted"/>
<comment type="caution">
    <text evidence="2">The sequence shown here is derived from an EMBL/GenBank/DDBJ whole genome shotgun (WGS) entry which is preliminary data.</text>
</comment>
<dbReference type="AlphaFoldDB" id="F7PTU6"/>
<dbReference type="InParanoid" id="F7PTU6"/>
<reference evidence="2 3" key="1">
    <citation type="journal article" date="2011" name="J. Bacteriol.">
        <title>Genome sequence of Haloplasma contractile, an unusual contractile bacterium from a deep-sea anoxic brine lake.</title>
        <authorList>
            <person name="Antunes A."/>
            <person name="Alam I."/>
            <person name="El Dorry H."/>
            <person name="Siam R."/>
            <person name="Robertson A."/>
            <person name="Bajic V.B."/>
            <person name="Stingl U."/>
        </authorList>
    </citation>
    <scope>NUCLEOTIDE SEQUENCE [LARGE SCALE GENOMIC DNA]</scope>
    <source>
        <strain evidence="2 3">SSD-17B</strain>
    </source>
</reference>
<reference evidence="2 3" key="2">
    <citation type="journal article" date="2013" name="PLoS ONE">
        <title>INDIGO - INtegrated Data Warehouse of MIcrobial GenOmes with Examples from the Red Sea Extremophiles.</title>
        <authorList>
            <person name="Alam I."/>
            <person name="Antunes A."/>
            <person name="Kamau A.A."/>
            <person name="Ba Alawi W."/>
            <person name="Kalkatawi M."/>
            <person name="Stingl U."/>
            <person name="Bajic V.B."/>
        </authorList>
    </citation>
    <scope>NUCLEOTIDE SEQUENCE [LARGE SCALE GENOMIC DNA]</scope>
    <source>
        <strain evidence="2 3">SSD-17B</strain>
    </source>
</reference>
<gene>
    <name evidence="2" type="ORF">HLPCO_001790</name>
</gene>
<keyword evidence="2" id="KW-0449">Lipoprotein</keyword>
<dbReference type="PROSITE" id="PS51257">
    <property type="entry name" value="PROKAR_LIPOPROTEIN"/>
    <property type="match status" value="1"/>
</dbReference>
<evidence type="ECO:0000313" key="2">
    <source>
        <dbReference type="EMBL" id="ERJ12263.1"/>
    </source>
</evidence>
<sequence>MFKKGFLLLAMLGVMLTLAACSSEEEAKITDSYVYSETAPYEYQGAEIGSTVESYRLNLYDDGTYNMVRTGVTVISGSNAGTTVWESFGTYEKGDKVDGFTSLTLSDANRAIYTSYSTMGGFSFNYDSEKVEDWSIVELGGGIEVEDKADFLSNVEGKTVFIVLNSANDETAQLSFEGLE</sequence>
<keyword evidence="3" id="KW-1185">Reference proteome</keyword>
<organism evidence="2 3">
    <name type="scientific">Haloplasma contractile SSD-17B</name>
    <dbReference type="NCBI Taxonomy" id="1033810"/>
    <lineage>
        <taxon>Bacteria</taxon>
        <taxon>Bacillati</taxon>
        <taxon>Mycoplasmatota</taxon>
        <taxon>Mollicutes</taxon>
        <taxon>Haloplasmatales</taxon>
        <taxon>Haloplasmataceae</taxon>
        <taxon>Haloplasma</taxon>
    </lineage>
</organism>
<accession>F7PTU6</accession>
<feature type="chain" id="PRO_5003360149" evidence="1">
    <location>
        <begin position="20"/>
        <end position="180"/>
    </location>
</feature>
<evidence type="ECO:0000313" key="3">
    <source>
        <dbReference type="Proteomes" id="UP000005707"/>
    </source>
</evidence>
<dbReference type="RefSeq" id="WP_008825269.1">
    <property type="nucleotide sequence ID" value="NZ_AFNU02000005.1"/>
</dbReference>
<dbReference type="Proteomes" id="UP000005707">
    <property type="component" value="Unassembled WGS sequence"/>
</dbReference>
<feature type="signal peptide" evidence="1">
    <location>
        <begin position="1"/>
        <end position="19"/>
    </location>
</feature>
<dbReference type="EMBL" id="AFNU02000005">
    <property type="protein sequence ID" value="ERJ12263.1"/>
    <property type="molecule type" value="Genomic_DNA"/>
</dbReference>
<name>F7PTU6_9MOLU</name>
<evidence type="ECO:0000256" key="1">
    <source>
        <dbReference type="SAM" id="SignalP"/>
    </source>
</evidence>
<keyword evidence="1" id="KW-0732">Signal</keyword>